<comment type="caution">
    <text evidence="2">The sequence shown here is derived from an EMBL/GenBank/DDBJ whole genome shotgun (WGS) entry which is preliminary data.</text>
</comment>
<evidence type="ECO:0000313" key="2">
    <source>
        <dbReference type="EMBL" id="PKI58455.1"/>
    </source>
</evidence>
<evidence type="ECO:0000313" key="3">
    <source>
        <dbReference type="Proteomes" id="UP000233551"/>
    </source>
</evidence>
<feature type="compositionally biased region" description="Basic residues" evidence="1">
    <location>
        <begin position="8"/>
        <end position="19"/>
    </location>
</feature>
<organism evidence="2 3">
    <name type="scientific">Punica granatum</name>
    <name type="common">Pomegranate</name>
    <dbReference type="NCBI Taxonomy" id="22663"/>
    <lineage>
        <taxon>Eukaryota</taxon>
        <taxon>Viridiplantae</taxon>
        <taxon>Streptophyta</taxon>
        <taxon>Embryophyta</taxon>
        <taxon>Tracheophyta</taxon>
        <taxon>Spermatophyta</taxon>
        <taxon>Magnoliopsida</taxon>
        <taxon>eudicotyledons</taxon>
        <taxon>Gunneridae</taxon>
        <taxon>Pentapetalae</taxon>
        <taxon>rosids</taxon>
        <taxon>malvids</taxon>
        <taxon>Myrtales</taxon>
        <taxon>Lythraceae</taxon>
        <taxon>Punica</taxon>
    </lineage>
</organism>
<proteinExistence type="predicted"/>
<protein>
    <submittedName>
        <fullName evidence="2">Uncharacterized protein</fullName>
    </submittedName>
</protein>
<reference evidence="2 3" key="1">
    <citation type="submission" date="2017-11" db="EMBL/GenBank/DDBJ databases">
        <title>De-novo sequencing of pomegranate (Punica granatum L.) genome.</title>
        <authorList>
            <person name="Akparov Z."/>
            <person name="Amiraslanov A."/>
            <person name="Hajiyeva S."/>
            <person name="Abbasov M."/>
            <person name="Kaur K."/>
            <person name="Hamwieh A."/>
            <person name="Solovyev V."/>
            <person name="Salamov A."/>
            <person name="Braich B."/>
            <person name="Kosarev P."/>
            <person name="Mahmoud A."/>
            <person name="Hajiyev E."/>
            <person name="Babayeva S."/>
            <person name="Izzatullayeva V."/>
            <person name="Mammadov A."/>
            <person name="Mammadov A."/>
            <person name="Sharifova S."/>
            <person name="Ojaghi J."/>
            <person name="Eynullazada K."/>
            <person name="Bayramov B."/>
            <person name="Abdulazimova A."/>
            <person name="Shahmuradov I."/>
        </authorList>
    </citation>
    <scope>NUCLEOTIDE SEQUENCE [LARGE SCALE GENOMIC DNA]</scope>
    <source>
        <strain evidence="3">cv. AG2017</strain>
        <tissue evidence="2">Leaf</tissue>
    </source>
</reference>
<accession>A0A2I0JQ91</accession>
<keyword evidence="3" id="KW-1185">Reference proteome</keyword>
<name>A0A2I0JQ91_PUNGR</name>
<evidence type="ECO:0000256" key="1">
    <source>
        <dbReference type="SAM" id="MobiDB-lite"/>
    </source>
</evidence>
<feature type="region of interest" description="Disordered" evidence="1">
    <location>
        <begin position="1"/>
        <end position="52"/>
    </location>
</feature>
<gene>
    <name evidence="2" type="ORF">CRG98_021140</name>
</gene>
<dbReference type="EMBL" id="PGOL01001388">
    <property type="protein sequence ID" value="PKI58455.1"/>
    <property type="molecule type" value="Genomic_DNA"/>
</dbReference>
<sequence length="66" mass="7443">MDLSASRKQTHKSRHRRQGQGKIERRGGWSRQSATPNHPLHTGALGGGFGVVDWRPRLPPPFDFDL</sequence>
<dbReference type="Proteomes" id="UP000233551">
    <property type="component" value="Unassembled WGS sequence"/>
</dbReference>
<dbReference type="AlphaFoldDB" id="A0A2I0JQ91"/>